<reference evidence="1" key="1">
    <citation type="submission" date="2014-09" db="EMBL/GenBank/DDBJ databases">
        <authorList>
            <person name="Magalhaes I.L.F."/>
            <person name="Oliveira U."/>
            <person name="Santos F.R."/>
            <person name="Vidigal T.H.D.A."/>
            <person name="Brescovit A.D."/>
            <person name="Santos A.J."/>
        </authorList>
    </citation>
    <scope>NUCLEOTIDE SEQUENCE</scope>
    <source>
        <tissue evidence="1">Shoot tissue taken approximately 20 cm above the soil surface</tissue>
    </source>
</reference>
<sequence length="35" mass="4056">MTDKRWLHQANSICFSPPNQDMKNLHSISVSLTRV</sequence>
<proteinExistence type="predicted"/>
<protein>
    <submittedName>
        <fullName evidence="1">Uncharacterized protein</fullName>
    </submittedName>
</protein>
<evidence type="ECO:0000313" key="1">
    <source>
        <dbReference type="EMBL" id="JAE17161.1"/>
    </source>
</evidence>
<accession>A0A0A9G3P8</accession>
<name>A0A0A9G3P8_ARUDO</name>
<dbReference type="EMBL" id="GBRH01180735">
    <property type="protein sequence ID" value="JAE17161.1"/>
    <property type="molecule type" value="Transcribed_RNA"/>
</dbReference>
<reference evidence="1" key="2">
    <citation type="journal article" date="2015" name="Data Brief">
        <title>Shoot transcriptome of the giant reed, Arundo donax.</title>
        <authorList>
            <person name="Barrero R.A."/>
            <person name="Guerrero F.D."/>
            <person name="Moolhuijzen P."/>
            <person name="Goolsby J.A."/>
            <person name="Tidwell J."/>
            <person name="Bellgard S.E."/>
            <person name="Bellgard M.I."/>
        </authorList>
    </citation>
    <scope>NUCLEOTIDE SEQUENCE</scope>
    <source>
        <tissue evidence="1">Shoot tissue taken approximately 20 cm above the soil surface</tissue>
    </source>
</reference>
<organism evidence="1">
    <name type="scientific">Arundo donax</name>
    <name type="common">Giant reed</name>
    <name type="synonym">Donax arundinaceus</name>
    <dbReference type="NCBI Taxonomy" id="35708"/>
    <lineage>
        <taxon>Eukaryota</taxon>
        <taxon>Viridiplantae</taxon>
        <taxon>Streptophyta</taxon>
        <taxon>Embryophyta</taxon>
        <taxon>Tracheophyta</taxon>
        <taxon>Spermatophyta</taxon>
        <taxon>Magnoliopsida</taxon>
        <taxon>Liliopsida</taxon>
        <taxon>Poales</taxon>
        <taxon>Poaceae</taxon>
        <taxon>PACMAD clade</taxon>
        <taxon>Arundinoideae</taxon>
        <taxon>Arundineae</taxon>
        <taxon>Arundo</taxon>
    </lineage>
</organism>
<dbReference type="AlphaFoldDB" id="A0A0A9G3P8"/>